<dbReference type="SUPFAM" id="SSF51556">
    <property type="entry name" value="Metallo-dependent hydrolases"/>
    <property type="match status" value="1"/>
</dbReference>
<name>A0A4Y8WY22_9MICC</name>
<keyword evidence="3" id="KW-1185">Reference proteome</keyword>
<dbReference type="Gene3D" id="3.10.310.70">
    <property type="match status" value="1"/>
</dbReference>
<evidence type="ECO:0000259" key="1">
    <source>
        <dbReference type="Pfam" id="PF07969"/>
    </source>
</evidence>
<dbReference type="Gene3D" id="3.20.20.140">
    <property type="entry name" value="Metal-dependent hydrolases"/>
    <property type="match status" value="1"/>
</dbReference>
<reference evidence="2 3" key="1">
    <citation type="submission" date="2020-08" db="EMBL/GenBank/DDBJ databases">
        <title>Sequencing the genomes of 1000 actinobacteria strains.</title>
        <authorList>
            <person name="Klenk H.-P."/>
        </authorList>
    </citation>
    <scope>NUCLEOTIDE SEQUENCE [LARGE SCALE GENOMIC DNA]</scope>
    <source>
        <strain evidence="2 3">DSM 19079</strain>
    </source>
</reference>
<dbReference type="Proteomes" id="UP000560081">
    <property type="component" value="Unassembled WGS sequence"/>
</dbReference>
<protein>
    <submittedName>
        <fullName evidence="2">Putative amidohydrolase YtcJ</fullName>
    </submittedName>
</protein>
<dbReference type="Gene3D" id="2.30.40.10">
    <property type="entry name" value="Urease, subunit C, domain 1"/>
    <property type="match status" value="1"/>
</dbReference>
<evidence type="ECO:0000313" key="2">
    <source>
        <dbReference type="EMBL" id="MBB4883868.1"/>
    </source>
</evidence>
<dbReference type="EMBL" id="JACHMC010000001">
    <property type="protein sequence ID" value="MBB4883868.1"/>
    <property type="molecule type" value="Genomic_DNA"/>
</dbReference>
<dbReference type="AlphaFoldDB" id="A0A4Y8WY22"/>
<dbReference type="InterPro" id="IPR013108">
    <property type="entry name" value="Amidohydro_3"/>
</dbReference>
<dbReference type="PANTHER" id="PTHR22642">
    <property type="entry name" value="IMIDAZOLONEPROPIONASE"/>
    <property type="match status" value="1"/>
</dbReference>
<dbReference type="PANTHER" id="PTHR22642:SF2">
    <property type="entry name" value="PROTEIN LONG AFTER FAR-RED 3"/>
    <property type="match status" value="1"/>
</dbReference>
<gene>
    <name evidence="2" type="ORF">BJ976_002219</name>
</gene>
<organism evidence="2 3">
    <name type="scientific">Micrococcus flavus</name>
    <dbReference type="NCBI Taxonomy" id="384602"/>
    <lineage>
        <taxon>Bacteria</taxon>
        <taxon>Bacillati</taxon>
        <taxon>Actinomycetota</taxon>
        <taxon>Actinomycetes</taxon>
        <taxon>Micrococcales</taxon>
        <taxon>Micrococcaceae</taxon>
        <taxon>Micrococcus</taxon>
    </lineage>
</organism>
<comment type="caution">
    <text evidence="2">The sequence shown here is derived from an EMBL/GenBank/DDBJ whole genome shotgun (WGS) entry which is preliminary data.</text>
</comment>
<dbReference type="InterPro" id="IPR011059">
    <property type="entry name" value="Metal-dep_hydrolase_composite"/>
</dbReference>
<dbReference type="OrthoDB" id="3173428at2"/>
<sequence length="545" mass="57392">MQLDLVLENADVLTQDPRRPRASRVGIWRGVVVGVDEELDGLTAAERVDARGAFMMPGFNDAHAHSVWFGQSRLDVDLEGATTAEEVYARIGARAAVEAPGAWITCTGYDAGHLHGPQPDRDGLDAAAAGRPVLIRHNTGHSLTVSGAVLTWAGVGESVVEQPEGGWIAVDDAGRPTGLLDETAMALVTRLVQPESLEHIGACLERASAEYAAEGITSVTDAGIAGGWIGHSPLEFAAYQRALDAGRLRTRFQTMVTLDALEPVAGHPDDGPQLTLGAGVRSGLGDERLQIGPAKVFTDGAMLGRTAAMTEDYCGGAHGGHGRGYLQQEEHEMRRACLAAAGAGWALAMHAIGDAALDFSLDVIAEALDRHGRPVMPHRVEHGGVVRDDQVARMAALGVVMTTQPNFISAFGESVRERIGEDRALLSYPAGRLLRAGLVLPGSSDRPVAGGRPLEVVRDFVLRCTEAGRDYGPDDRLTVDEALHAYTVGSAEATGWGERKGRLTAGRLADVVVLGADPRAVPAEEIGEIPVQATLVGGELVHGAL</sequence>
<evidence type="ECO:0000313" key="3">
    <source>
        <dbReference type="Proteomes" id="UP000560081"/>
    </source>
</evidence>
<keyword evidence="2" id="KW-0378">Hydrolase</keyword>
<feature type="domain" description="Amidohydrolase 3" evidence="1">
    <location>
        <begin position="48"/>
        <end position="542"/>
    </location>
</feature>
<dbReference type="CDD" id="cd01300">
    <property type="entry name" value="YtcJ_like"/>
    <property type="match status" value="1"/>
</dbReference>
<dbReference type="GO" id="GO:0016810">
    <property type="term" value="F:hydrolase activity, acting on carbon-nitrogen (but not peptide) bonds"/>
    <property type="evidence" value="ECO:0007669"/>
    <property type="project" value="InterPro"/>
</dbReference>
<dbReference type="RefSeq" id="WP_135030605.1">
    <property type="nucleotide sequence ID" value="NZ_BMLA01000007.1"/>
</dbReference>
<dbReference type="SUPFAM" id="SSF51338">
    <property type="entry name" value="Composite domain of metallo-dependent hydrolases"/>
    <property type="match status" value="1"/>
</dbReference>
<proteinExistence type="predicted"/>
<dbReference type="Pfam" id="PF07969">
    <property type="entry name" value="Amidohydro_3"/>
    <property type="match status" value="1"/>
</dbReference>
<accession>A0A4Y8WY22</accession>
<dbReference type="InterPro" id="IPR033932">
    <property type="entry name" value="YtcJ-like"/>
</dbReference>
<dbReference type="InterPro" id="IPR032466">
    <property type="entry name" value="Metal_Hydrolase"/>
</dbReference>